<dbReference type="CDD" id="cd04186">
    <property type="entry name" value="GT_2_like_c"/>
    <property type="match status" value="1"/>
</dbReference>
<dbReference type="GO" id="GO:0016757">
    <property type="term" value="F:glycosyltransferase activity"/>
    <property type="evidence" value="ECO:0007669"/>
    <property type="project" value="UniProtKB-KW"/>
</dbReference>
<dbReference type="STRING" id="426128.SAMN05660297_01705"/>
<dbReference type="InterPro" id="IPR029044">
    <property type="entry name" value="Nucleotide-diphossugar_trans"/>
</dbReference>
<dbReference type="Pfam" id="PF00535">
    <property type="entry name" value="Glycos_transf_2"/>
    <property type="match status" value="1"/>
</dbReference>
<proteinExistence type="inferred from homology"/>
<evidence type="ECO:0000313" key="7">
    <source>
        <dbReference type="Proteomes" id="UP000199568"/>
    </source>
</evidence>
<keyword evidence="7" id="KW-1185">Reference proteome</keyword>
<keyword evidence="3" id="KW-0328">Glycosyltransferase</keyword>
<dbReference type="PANTHER" id="PTHR43179:SF12">
    <property type="entry name" value="GALACTOFURANOSYLTRANSFERASE GLFT2"/>
    <property type="match status" value="1"/>
</dbReference>
<dbReference type="Proteomes" id="UP000199568">
    <property type="component" value="Unassembled WGS sequence"/>
</dbReference>
<comment type="pathway">
    <text evidence="1">Cell wall biogenesis; cell wall polysaccharide biosynthesis.</text>
</comment>
<feature type="domain" description="Glycosyltransferase 2-like" evidence="5">
    <location>
        <begin position="3"/>
        <end position="174"/>
    </location>
</feature>
<dbReference type="Gene3D" id="3.90.550.10">
    <property type="entry name" value="Spore Coat Polysaccharide Biosynthesis Protein SpsA, Chain A"/>
    <property type="match status" value="1"/>
</dbReference>
<evidence type="ECO:0000256" key="2">
    <source>
        <dbReference type="ARBA" id="ARBA00006739"/>
    </source>
</evidence>
<evidence type="ECO:0000256" key="3">
    <source>
        <dbReference type="ARBA" id="ARBA00022676"/>
    </source>
</evidence>
<gene>
    <name evidence="6" type="ORF">SAMN05660297_01705</name>
</gene>
<dbReference type="InterPro" id="IPR001173">
    <property type="entry name" value="Glyco_trans_2-like"/>
</dbReference>
<sequence>MITVIVVNYHKDKLLYKCIESLQKQSISRDQYEIIIIDNDSRGGIINHIKNEMKSSAKIETLKHNAGFTGGNIEGLRHAKGDYIILLNNDTEVEDNWLENLIKPFAKDPQIGICASKMIIYGTEKIDSAGDGCTNTARGYKIGEGRHFSQHNESKYVFGACGGAVAYRREMLDETGFLDDDFFLIHEDTDMNFRAQLMGWKCMFVHDAVVYHKVRSTIGEMSNLAVYYSVRNAEYVWLKNMPLGLIIKYLPHKIIQEFGGIAYFCIKNKKYKPYFEAKLDIIKNIPKCLKKRKEIQGKKRVSNQYIDGLLTNILSKEIITSKLKKFKDTSKSKGAL</sequence>
<dbReference type="SUPFAM" id="SSF53448">
    <property type="entry name" value="Nucleotide-diphospho-sugar transferases"/>
    <property type="match status" value="1"/>
</dbReference>
<organism evidence="6 7">
    <name type="scientific">Natronincola peptidivorans</name>
    <dbReference type="NCBI Taxonomy" id="426128"/>
    <lineage>
        <taxon>Bacteria</taxon>
        <taxon>Bacillati</taxon>
        <taxon>Bacillota</taxon>
        <taxon>Clostridia</taxon>
        <taxon>Peptostreptococcales</taxon>
        <taxon>Natronincolaceae</taxon>
        <taxon>Natronincola</taxon>
    </lineage>
</organism>
<evidence type="ECO:0000256" key="4">
    <source>
        <dbReference type="ARBA" id="ARBA00022679"/>
    </source>
</evidence>
<evidence type="ECO:0000259" key="5">
    <source>
        <dbReference type="Pfam" id="PF00535"/>
    </source>
</evidence>
<evidence type="ECO:0000256" key="1">
    <source>
        <dbReference type="ARBA" id="ARBA00004776"/>
    </source>
</evidence>
<reference evidence="6 7" key="1">
    <citation type="submission" date="2016-10" db="EMBL/GenBank/DDBJ databases">
        <authorList>
            <person name="de Groot N.N."/>
        </authorList>
    </citation>
    <scope>NUCLEOTIDE SEQUENCE [LARGE SCALE GENOMIC DNA]</scope>
    <source>
        <strain evidence="6 7">DSM 18979</strain>
    </source>
</reference>
<name>A0A1I0CPX7_9FIRM</name>
<evidence type="ECO:0000313" key="6">
    <source>
        <dbReference type="EMBL" id="SET21709.1"/>
    </source>
</evidence>
<dbReference type="RefSeq" id="WP_170834746.1">
    <property type="nucleotide sequence ID" value="NZ_FOHU01000006.1"/>
</dbReference>
<keyword evidence="4" id="KW-0808">Transferase</keyword>
<dbReference type="EMBL" id="FOHU01000006">
    <property type="protein sequence ID" value="SET21709.1"/>
    <property type="molecule type" value="Genomic_DNA"/>
</dbReference>
<dbReference type="PANTHER" id="PTHR43179">
    <property type="entry name" value="RHAMNOSYLTRANSFERASE WBBL"/>
    <property type="match status" value="1"/>
</dbReference>
<comment type="similarity">
    <text evidence="2">Belongs to the glycosyltransferase 2 family.</text>
</comment>
<dbReference type="AlphaFoldDB" id="A0A1I0CPX7"/>
<accession>A0A1I0CPX7</accession>
<protein>
    <recommendedName>
        <fullName evidence="5">Glycosyltransferase 2-like domain-containing protein</fullName>
    </recommendedName>
</protein>